<keyword evidence="2 5" id="KW-0964">Secreted</keyword>
<dbReference type="STRING" id="294935.ATN88_00660"/>
<dbReference type="NCBIfam" id="NF006466">
    <property type="entry name" value="PRK08869.1-1"/>
    <property type="match status" value="1"/>
</dbReference>
<protein>
    <recommendedName>
        <fullName evidence="5">Flagellin</fullName>
    </recommendedName>
</protein>
<reference evidence="8 9" key="1">
    <citation type="submission" date="2015-11" db="EMBL/GenBank/DDBJ databases">
        <title>Genomic Taxonomy of the Vibrionaceae.</title>
        <authorList>
            <person name="Gomez-Gil B."/>
            <person name="Enciso-Ibarra J."/>
        </authorList>
    </citation>
    <scope>NUCLEOTIDE SEQUENCE [LARGE SCALE GENOMIC DNA]</scope>
    <source>
        <strain evidence="8 9">CAIM 912</strain>
    </source>
</reference>
<dbReference type="Pfam" id="PF00669">
    <property type="entry name" value="Flagellin_N"/>
    <property type="match status" value="1"/>
</dbReference>
<dbReference type="Gene3D" id="1.20.1330.10">
    <property type="entry name" value="f41 fragment of flagellin, N-terminal domain"/>
    <property type="match status" value="1"/>
</dbReference>
<dbReference type="PANTHER" id="PTHR42792">
    <property type="entry name" value="FLAGELLIN"/>
    <property type="match status" value="1"/>
</dbReference>
<dbReference type="GO" id="GO:0005198">
    <property type="term" value="F:structural molecule activity"/>
    <property type="evidence" value="ECO:0007669"/>
    <property type="project" value="UniProtKB-UniRule"/>
</dbReference>
<dbReference type="GO" id="GO:0005576">
    <property type="term" value="C:extracellular region"/>
    <property type="evidence" value="ECO:0007669"/>
    <property type="project" value="UniProtKB-SubCell"/>
</dbReference>
<dbReference type="SUPFAM" id="SSF64518">
    <property type="entry name" value="Phase 1 flagellin"/>
    <property type="match status" value="1"/>
</dbReference>
<dbReference type="PANTHER" id="PTHR42792:SF2">
    <property type="entry name" value="FLAGELLIN"/>
    <property type="match status" value="1"/>
</dbReference>
<dbReference type="Gene3D" id="2.60.40.4390">
    <property type="match status" value="1"/>
</dbReference>
<evidence type="ECO:0000256" key="2">
    <source>
        <dbReference type="ARBA" id="ARBA00022525"/>
    </source>
</evidence>
<dbReference type="InterPro" id="IPR046358">
    <property type="entry name" value="Flagellin_C"/>
</dbReference>
<dbReference type="PRINTS" id="PR00207">
    <property type="entry name" value="FLAGELLIN"/>
</dbReference>
<keyword evidence="8" id="KW-0282">Flagellum</keyword>
<keyword evidence="8" id="KW-0966">Cell projection</keyword>
<organism evidence="8 9">
    <name type="scientific">Enterovibrio coralii</name>
    <dbReference type="NCBI Taxonomy" id="294935"/>
    <lineage>
        <taxon>Bacteria</taxon>
        <taxon>Pseudomonadati</taxon>
        <taxon>Pseudomonadota</taxon>
        <taxon>Gammaproteobacteria</taxon>
        <taxon>Vibrionales</taxon>
        <taxon>Vibrionaceae</taxon>
        <taxon>Enterovibrio</taxon>
    </lineage>
</organism>
<evidence type="ECO:0000256" key="5">
    <source>
        <dbReference type="RuleBase" id="RU362073"/>
    </source>
</evidence>
<dbReference type="InterPro" id="IPR010810">
    <property type="entry name" value="Flagellin_hook_IN_motif"/>
</dbReference>
<dbReference type="OrthoDB" id="9796789at2"/>
<dbReference type="InterPro" id="IPR001029">
    <property type="entry name" value="Flagellin_N"/>
</dbReference>
<dbReference type="Gene3D" id="6.10.280.190">
    <property type="match status" value="1"/>
</dbReference>
<sequence>MAITVNTNVPAMTAQRYLNSSTDSLNASMERLSSGFRINSAKDDAAGLQISNRLISQSRGLDVAVRNANDGISMSQTAEGAMEESTNILQRMRDLSLQSANGANGDQERVAIQEEIVALQDELNRIAETTSFGGAKLLNGTYGTKAFQIGADAGEAVMMEFKNIRADETQMGGATYKASVAASRDMAAWTATAGASLDITIVDADGASLTLNIAAKGGDDVEEVATYINGNADGKVSASVTEDGELQVVSAAGSTVTFAGALANSLGIAGATKVDETIQNVDVSSVGGAQKAVGLIDNAMQYIDSHRAELGAKQNRLSHAISNLDNVNENVSASNSRIRDVDFAKETTQFTKSQILQQSGTSILAQAKQAPSAALSLLG</sequence>
<feature type="domain" description="Flagellin C-terminal" evidence="7">
    <location>
        <begin position="294"/>
        <end position="378"/>
    </location>
</feature>
<dbReference type="EMBL" id="LNTY01000034">
    <property type="protein sequence ID" value="KXF81296.1"/>
    <property type="molecule type" value="Genomic_DNA"/>
</dbReference>
<evidence type="ECO:0000259" key="7">
    <source>
        <dbReference type="Pfam" id="PF00700"/>
    </source>
</evidence>
<dbReference type="Pfam" id="PF00700">
    <property type="entry name" value="Flagellin_C"/>
    <property type="match status" value="1"/>
</dbReference>
<keyword evidence="9" id="KW-1185">Reference proteome</keyword>
<evidence type="ECO:0000313" key="9">
    <source>
        <dbReference type="Proteomes" id="UP000070529"/>
    </source>
</evidence>
<keyword evidence="8" id="KW-0969">Cilium</keyword>
<accession>A0A135I765</accession>
<proteinExistence type="inferred from homology"/>
<dbReference type="Gene3D" id="6.10.10.10">
    <property type="entry name" value="Flagellar export chaperone, C-terminal domain"/>
    <property type="match status" value="1"/>
</dbReference>
<feature type="domain" description="Flagellin N-terminal" evidence="6">
    <location>
        <begin position="5"/>
        <end position="141"/>
    </location>
</feature>
<dbReference type="InterPro" id="IPR042187">
    <property type="entry name" value="Flagellin_C_sub2"/>
</dbReference>
<dbReference type="GO" id="GO:0009288">
    <property type="term" value="C:bacterial-type flagellum"/>
    <property type="evidence" value="ECO:0007669"/>
    <property type="project" value="UniProtKB-SubCell"/>
</dbReference>
<evidence type="ECO:0000259" key="6">
    <source>
        <dbReference type="Pfam" id="PF00669"/>
    </source>
</evidence>
<gene>
    <name evidence="8" type="ORF">ATN88_00660</name>
</gene>
<comment type="function">
    <text evidence="5">Flagellin is the subunit protein which polymerizes to form the filaments of bacterial flagella.</text>
</comment>
<comment type="subcellular location">
    <subcellularLocation>
        <location evidence="5">Secreted</location>
    </subcellularLocation>
    <subcellularLocation>
        <location evidence="5">Bacterial flagellum</location>
    </subcellularLocation>
</comment>
<dbReference type="AlphaFoldDB" id="A0A135I765"/>
<evidence type="ECO:0000256" key="3">
    <source>
        <dbReference type="ARBA" id="ARBA00023054"/>
    </source>
</evidence>
<comment type="caution">
    <text evidence="8">The sequence shown here is derived from an EMBL/GenBank/DDBJ whole genome shotgun (WGS) entry which is preliminary data.</text>
</comment>
<comment type="similarity">
    <text evidence="1 5">Belongs to the bacterial flagellin family.</text>
</comment>
<evidence type="ECO:0000256" key="4">
    <source>
        <dbReference type="ARBA" id="ARBA00023143"/>
    </source>
</evidence>
<keyword evidence="4 5" id="KW-0975">Bacterial flagellum</keyword>
<name>A0A135I765_9GAMM</name>
<dbReference type="RefSeq" id="WP_067415908.1">
    <property type="nucleotide sequence ID" value="NZ_LNTY01000034.1"/>
</dbReference>
<dbReference type="NCBIfam" id="NF006468">
    <property type="entry name" value="PRK08869.1-3"/>
    <property type="match status" value="1"/>
</dbReference>
<evidence type="ECO:0000313" key="8">
    <source>
        <dbReference type="EMBL" id="KXF81296.1"/>
    </source>
</evidence>
<dbReference type="Pfam" id="PF07196">
    <property type="entry name" value="Flagellin_IN"/>
    <property type="match status" value="1"/>
</dbReference>
<dbReference type="Proteomes" id="UP000070529">
    <property type="component" value="Unassembled WGS sequence"/>
</dbReference>
<keyword evidence="3" id="KW-0175">Coiled coil</keyword>
<evidence type="ECO:0000256" key="1">
    <source>
        <dbReference type="ARBA" id="ARBA00005709"/>
    </source>
</evidence>
<dbReference type="InterPro" id="IPR001492">
    <property type="entry name" value="Flagellin"/>
</dbReference>